<reference evidence="1 2" key="1">
    <citation type="submission" date="2023-01" db="EMBL/GenBank/DDBJ databases">
        <title>Genome-based reclassification of Anoxybacillus geothermalis as a later heterotypic synonym of Anoxybacillus rupiensis.</title>
        <authorList>
            <person name="Inan Bektas K."/>
            <person name="Canakci S."/>
            <person name="Belduz A.A."/>
            <person name="Guler H.H."/>
        </authorList>
    </citation>
    <scope>NUCLEOTIDE SEQUENCE [LARGE SCALE GENOMIC DNA]</scope>
    <source>
        <strain evidence="1 2">DSM 17127</strain>
    </source>
</reference>
<keyword evidence="2" id="KW-1185">Reference proteome</keyword>
<name>A0ABT5W888_9BACL</name>
<dbReference type="EMBL" id="JAQOTG010000025">
    <property type="protein sequence ID" value="MDE8565537.1"/>
    <property type="molecule type" value="Genomic_DNA"/>
</dbReference>
<comment type="caution">
    <text evidence="1">The sequence shown here is derived from an EMBL/GenBank/DDBJ whole genome shotgun (WGS) entry which is preliminary data.</text>
</comment>
<organism evidence="1 2">
    <name type="scientific">Anoxybacteroides rupiense</name>
    <dbReference type="NCBI Taxonomy" id="311460"/>
    <lineage>
        <taxon>Bacteria</taxon>
        <taxon>Bacillati</taxon>
        <taxon>Bacillota</taxon>
        <taxon>Bacilli</taxon>
        <taxon>Bacillales</taxon>
        <taxon>Anoxybacillaceae</taxon>
        <taxon>Anoxybacteroides</taxon>
    </lineage>
</organism>
<gene>
    <name evidence="1" type="ORF">PNH38_16960</name>
</gene>
<evidence type="ECO:0000313" key="1">
    <source>
        <dbReference type="EMBL" id="MDE8565537.1"/>
    </source>
</evidence>
<dbReference type="Proteomes" id="UP001213979">
    <property type="component" value="Unassembled WGS sequence"/>
</dbReference>
<accession>A0ABT5W888</accession>
<proteinExistence type="predicted"/>
<sequence length="57" mass="6679">MELIHICVVEELYKQTDSKHPRTVELNKKTCIYPNKSTKQQIMDGYTGNDALRIKVR</sequence>
<dbReference type="RefSeq" id="WP_159719234.1">
    <property type="nucleotide sequence ID" value="NZ_JAHSSG010000020.1"/>
</dbReference>
<protein>
    <submittedName>
        <fullName evidence="1">Uncharacterized protein</fullName>
    </submittedName>
</protein>
<evidence type="ECO:0000313" key="2">
    <source>
        <dbReference type="Proteomes" id="UP001213979"/>
    </source>
</evidence>